<dbReference type="RefSeq" id="WP_151473644.1">
    <property type="nucleotide sequence ID" value="NZ_WBKG01000042.1"/>
</dbReference>
<protein>
    <submittedName>
        <fullName evidence="1">Uncharacterized protein</fullName>
    </submittedName>
</protein>
<proteinExistence type="predicted"/>
<dbReference type="Proteomes" id="UP000442990">
    <property type="component" value="Unassembled WGS sequence"/>
</dbReference>
<comment type="caution">
    <text evidence="1">The sequence shown here is derived from an EMBL/GenBank/DDBJ whole genome shotgun (WGS) entry which is preliminary data.</text>
</comment>
<accession>A0A7J5D5B2</accession>
<organism evidence="1 2">
    <name type="scientific">Streptomyces triticiradicis</name>
    <dbReference type="NCBI Taxonomy" id="2651189"/>
    <lineage>
        <taxon>Bacteria</taxon>
        <taxon>Bacillati</taxon>
        <taxon>Actinomycetota</taxon>
        <taxon>Actinomycetes</taxon>
        <taxon>Kitasatosporales</taxon>
        <taxon>Streptomycetaceae</taxon>
        <taxon>Streptomyces</taxon>
    </lineage>
</organism>
<evidence type="ECO:0000313" key="2">
    <source>
        <dbReference type="Proteomes" id="UP000442990"/>
    </source>
</evidence>
<sequence>MNQQQILALYEWQAGTCFRHPCKGDVPTAVVQTVHQRVGDDEPVRACEECVIEPEQERWVAASESGLEYRPGHADEPLQ</sequence>
<name>A0A7J5D5B2_9ACTN</name>
<gene>
    <name evidence="1" type="ORF">F8144_36140</name>
</gene>
<keyword evidence="2" id="KW-1185">Reference proteome</keyword>
<dbReference type="AlphaFoldDB" id="A0A7J5D5B2"/>
<reference evidence="1 2" key="1">
    <citation type="submission" date="2019-09" db="EMBL/GenBank/DDBJ databases">
        <title>Isolation and identification of active actinomycetes.</title>
        <authorList>
            <person name="Yu Z."/>
            <person name="Han C."/>
            <person name="Yu B."/>
        </authorList>
    </citation>
    <scope>NUCLEOTIDE SEQUENCE [LARGE SCALE GENOMIC DNA]</scope>
    <source>
        <strain evidence="1 2">NEAU-H2</strain>
    </source>
</reference>
<dbReference type="EMBL" id="WBKG01000042">
    <property type="protein sequence ID" value="KAB1979447.1"/>
    <property type="molecule type" value="Genomic_DNA"/>
</dbReference>
<evidence type="ECO:0000313" key="1">
    <source>
        <dbReference type="EMBL" id="KAB1979447.1"/>
    </source>
</evidence>